<dbReference type="SMART" id="SM00342">
    <property type="entry name" value="HTH_ARAC"/>
    <property type="match status" value="1"/>
</dbReference>
<feature type="transmembrane region" description="Helical" evidence="4">
    <location>
        <begin position="15"/>
        <end position="36"/>
    </location>
</feature>
<feature type="transmembrane region" description="Helical" evidence="4">
    <location>
        <begin position="117"/>
        <end position="137"/>
    </location>
</feature>
<keyword evidence="4" id="KW-1133">Transmembrane helix</keyword>
<dbReference type="SUPFAM" id="SSF46689">
    <property type="entry name" value="Homeodomain-like"/>
    <property type="match status" value="1"/>
</dbReference>
<keyword evidence="1" id="KW-0805">Transcription regulation</keyword>
<keyword evidence="3" id="KW-0804">Transcription</keyword>
<proteinExistence type="predicted"/>
<dbReference type="STRING" id="1049790.LEP1GSC047_0821"/>
<dbReference type="PANTHER" id="PTHR43280:SF29">
    <property type="entry name" value="ARAC-FAMILY TRANSCRIPTIONAL REGULATOR"/>
    <property type="match status" value="1"/>
</dbReference>
<evidence type="ECO:0000256" key="4">
    <source>
        <dbReference type="SAM" id="Phobius"/>
    </source>
</evidence>
<evidence type="ECO:0000256" key="1">
    <source>
        <dbReference type="ARBA" id="ARBA00023015"/>
    </source>
</evidence>
<evidence type="ECO:0000256" key="3">
    <source>
        <dbReference type="ARBA" id="ARBA00023163"/>
    </source>
</evidence>
<dbReference type="EMBL" id="AHMM02000016">
    <property type="protein sequence ID" value="EQA37138.1"/>
    <property type="molecule type" value="Genomic_DNA"/>
</dbReference>
<accession>V6HDG5</accession>
<keyword evidence="2 6" id="KW-0238">DNA-binding</keyword>
<sequence>MIPEDSLKKNNGMEFIHYGLKTMIYFGAGISFLYAFLEIVKRNSSSKLLVLVMFLTGTILIRYGWYSDSKHTENPYLFLFLHTSITLVGPLIYLYGSSRLHKSLDENVGLRNLAIKYGAHFFLPSFVAISEIFYFQKDSIELRYLVRQSAVQFDWDLIHFGTLIACVQVSVYSLFCLHIYHKISRRYEIYELKLVWIILLLPVIANSMIGPAFFLKNFLLFEIGAACISVIVLMMFVLKERYPSFFKEIDLVIQTAKYQNTSLLPKDIQQADERLKEILERQKFYRDSELRLTDLAAGLGLTVHQTSRYLNEIHKMSFYELINHYRVKEACRLLIANPKTSVLEIGFEVGFNSKSTFNSQFVKATGMSPALYRRKFNGVQTADV</sequence>
<feature type="domain" description="HTH araC/xylS-type" evidence="5">
    <location>
        <begin position="273"/>
        <end position="375"/>
    </location>
</feature>
<dbReference type="PROSITE" id="PS01124">
    <property type="entry name" value="HTH_ARAC_FAMILY_2"/>
    <property type="match status" value="1"/>
</dbReference>
<feature type="transmembrane region" description="Helical" evidence="4">
    <location>
        <begin position="219"/>
        <end position="238"/>
    </location>
</feature>
<feature type="transmembrane region" description="Helical" evidence="4">
    <location>
        <begin position="48"/>
        <end position="65"/>
    </location>
</feature>
<protein>
    <submittedName>
        <fullName evidence="6">DNA-binding helix-turn-helix protein</fullName>
    </submittedName>
</protein>
<feature type="transmembrane region" description="Helical" evidence="4">
    <location>
        <begin position="77"/>
        <end position="96"/>
    </location>
</feature>
<dbReference type="InterPro" id="IPR018060">
    <property type="entry name" value="HTH_AraC"/>
</dbReference>
<dbReference type="InterPro" id="IPR018062">
    <property type="entry name" value="HTH_AraC-typ_CS"/>
</dbReference>
<dbReference type="PANTHER" id="PTHR43280">
    <property type="entry name" value="ARAC-FAMILY TRANSCRIPTIONAL REGULATOR"/>
    <property type="match status" value="1"/>
</dbReference>
<evidence type="ECO:0000259" key="5">
    <source>
        <dbReference type="PROSITE" id="PS01124"/>
    </source>
</evidence>
<dbReference type="Proteomes" id="UP000018719">
    <property type="component" value="Unassembled WGS sequence"/>
</dbReference>
<dbReference type="PROSITE" id="PS00041">
    <property type="entry name" value="HTH_ARAC_FAMILY_1"/>
    <property type="match status" value="1"/>
</dbReference>
<feature type="transmembrane region" description="Helical" evidence="4">
    <location>
        <begin position="192"/>
        <end position="213"/>
    </location>
</feature>
<evidence type="ECO:0000313" key="6">
    <source>
        <dbReference type="EMBL" id="EQA37138.1"/>
    </source>
</evidence>
<dbReference type="Pfam" id="PF12833">
    <property type="entry name" value="HTH_18"/>
    <property type="match status" value="1"/>
</dbReference>
<dbReference type="AlphaFoldDB" id="V6HDG5"/>
<reference evidence="6 7" key="1">
    <citation type="submission" date="2013-05" db="EMBL/GenBank/DDBJ databases">
        <authorList>
            <person name="Harkins D.M."/>
            <person name="Durkin A.S."/>
            <person name="Brinkac L.M."/>
            <person name="Haft D.H."/>
            <person name="Selengut J.D."/>
            <person name="Sanka R."/>
            <person name="DePew J."/>
            <person name="Purushe J."/>
            <person name="Hartskeerl R.A."/>
            <person name="Ahmed A."/>
            <person name="van der Linden H."/>
            <person name="Goris M.G.A."/>
            <person name="Vinetz J.M."/>
            <person name="Sutton G.G."/>
            <person name="Nierman W.C."/>
            <person name="Fouts D.E."/>
        </authorList>
    </citation>
    <scope>NUCLEOTIDE SEQUENCE [LARGE SCALE GENOMIC DNA]</scope>
    <source>
        <strain evidence="6 7">10</strain>
    </source>
</reference>
<comment type="caution">
    <text evidence="6">The sequence shown here is derived from an EMBL/GenBank/DDBJ whole genome shotgun (WGS) entry which is preliminary data.</text>
</comment>
<name>V6HDG5_9LEPT</name>
<organism evidence="6 7">
    <name type="scientific">Leptospira inadai serovar Lyme str. 10</name>
    <dbReference type="NCBI Taxonomy" id="1049790"/>
    <lineage>
        <taxon>Bacteria</taxon>
        <taxon>Pseudomonadati</taxon>
        <taxon>Spirochaetota</taxon>
        <taxon>Spirochaetia</taxon>
        <taxon>Leptospirales</taxon>
        <taxon>Leptospiraceae</taxon>
        <taxon>Leptospira</taxon>
    </lineage>
</organism>
<gene>
    <name evidence="6" type="ORF">LEP1GSC047_0821</name>
</gene>
<evidence type="ECO:0000256" key="2">
    <source>
        <dbReference type="ARBA" id="ARBA00023125"/>
    </source>
</evidence>
<keyword evidence="4" id="KW-0472">Membrane</keyword>
<dbReference type="Gene3D" id="1.10.10.60">
    <property type="entry name" value="Homeodomain-like"/>
    <property type="match status" value="1"/>
</dbReference>
<feature type="transmembrane region" description="Helical" evidence="4">
    <location>
        <begin position="157"/>
        <end position="180"/>
    </location>
</feature>
<dbReference type="GO" id="GO:0003700">
    <property type="term" value="F:DNA-binding transcription factor activity"/>
    <property type="evidence" value="ECO:0007669"/>
    <property type="project" value="InterPro"/>
</dbReference>
<keyword evidence="4" id="KW-0812">Transmembrane</keyword>
<evidence type="ECO:0000313" key="7">
    <source>
        <dbReference type="Proteomes" id="UP000018719"/>
    </source>
</evidence>
<dbReference type="InterPro" id="IPR009057">
    <property type="entry name" value="Homeodomain-like_sf"/>
</dbReference>
<dbReference type="GO" id="GO:0043565">
    <property type="term" value="F:sequence-specific DNA binding"/>
    <property type="evidence" value="ECO:0007669"/>
    <property type="project" value="InterPro"/>
</dbReference>